<evidence type="ECO:0000313" key="2">
    <source>
        <dbReference type="Proteomes" id="UP000580250"/>
    </source>
</evidence>
<protein>
    <submittedName>
        <fullName evidence="1">Uncharacterized protein</fullName>
    </submittedName>
</protein>
<name>A0A6V7X454_MELEN</name>
<evidence type="ECO:0000313" key="1">
    <source>
        <dbReference type="EMBL" id="CAD2194019.1"/>
    </source>
</evidence>
<accession>A0A6V7X454</accession>
<dbReference type="AlphaFoldDB" id="A0A6V7X454"/>
<organism evidence="1 2">
    <name type="scientific">Meloidogyne enterolobii</name>
    <name type="common">Root-knot nematode worm</name>
    <name type="synonym">Meloidogyne mayaguensis</name>
    <dbReference type="NCBI Taxonomy" id="390850"/>
    <lineage>
        <taxon>Eukaryota</taxon>
        <taxon>Metazoa</taxon>
        <taxon>Ecdysozoa</taxon>
        <taxon>Nematoda</taxon>
        <taxon>Chromadorea</taxon>
        <taxon>Rhabditida</taxon>
        <taxon>Tylenchina</taxon>
        <taxon>Tylenchomorpha</taxon>
        <taxon>Tylenchoidea</taxon>
        <taxon>Meloidogynidae</taxon>
        <taxon>Meloidogyninae</taxon>
        <taxon>Meloidogyne</taxon>
    </lineage>
</organism>
<reference evidence="1 2" key="1">
    <citation type="submission" date="2020-08" db="EMBL/GenBank/DDBJ databases">
        <authorList>
            <person name="Koutsovoulos G."/>
            <person name="Danchin GJ E."/>
        </authorList>
    </citation>
    <scope>NUCLEOTIDE SEQUENCE [LARGE SCALE GENOMIC DNA]</scope>
</reference>
<sequence>MNYQNKSSSFYVSRDIQYLIGQKVVENARFVDDGFFKIFCCPNFFRLSALDSIAKLTILTLNNAKIQFRSANGKDSLIIDLSKCVGYVYLKRLLELIVKFSFNAIKEIHLISLKDVDFDKFMGTLLILEGVVNVISLPYEFGNRRSKKMEKLIQNNLKTLVSLKHLTHPLVLPREMREKLVAIHTSTLRNGTLEREQDFFAFYTSGASLPPVLEPLATNGVSMRIEVHRLSQPFRAAERAFASHGCRSMDLLSKIVSLKFTSIILAAIETESINKLLNKLAKSQQVFPKLTNLEVEFKFLDAYPNNYSQLMYFDDEENDIVSPMALDTLNLSQILINWISSSNFPFKVFAKVCLSVDYVIGENENKNDVLERAMRETNLTLTGTRWAQIKWNNIVNYCSAREQVEINEQLKFEFALDYRSSTYSQKSYTDDVLFNIGHSL</sequence>
<dbReference type="EMBL" id="CAJEWN010001077">
    <property type="protein sequence ID" value="CAD2194019.1"/>
    <property type="molecule type" value="Genomic_DNA"/>
</dbReference>
<dbReference type="OrthoDB" id="5884694at2759"/>
<proteinExistence type="predicted"/>
<comment type="caution">
    <text evidence="1">The sequence shown here is derived from an EMBL/GenBank/DDBJ whole genome shotgun (WGS) entry which is preliminary data.</text>
</comment>
<gene>
    <name evidence="1" type="ORF">MENT_LOCUS47005</name>
</gene>
<dbReference type="Proteomes" id="UP000580250">
    <property type="component" value="Unassembled WGS sequence"/>
</dbReference>